<keyword evidence="2" id="KW-0805">Transcription regulation</keyword>
<comment type="caution">
    <text evidence="6">The sequence shown here is derived from an EMBL/GenBank/DDBJ whole genome shotgun (WGS) entry which is preliminary data.</text>
</comment>
<evidence type="ECO:0000259" key="5">
    <source>
        <dbReference type="PROSITE" id="PS51000"/>
    </source>
</evidence>
<dbReference type="InterPro" id="IPR018356">
    <property type="entry name" value="Tscrpt_reg_HTH_DeoR_CS"/>
</dbReference>
<keyword evidence="1" id="KW-0678">Repressor</keyword>
<sequence>MQASTLTARQVEIAEIVRTEGFQSTAALAARFALTEQTIRRDVNELCRQGLLRRRHGGVELPAPNLNLGIEQRRVLQFAAKQRVARLAAARIPHGASIAVSIGTTPEIVLRHLQHHRGLRIVTNSIAAALTAMGLPDAEVTIAGGRLRPEGWDVLGEQAERMFAAHKVDIGLFGVGGVDSDGCLLDFAEEEIRARAAIAANCRTSFLVLDHSKFGRPAHVRGGLIADPDVVFCDRAPPPAIARQLAVAGRELVVADDAEHAA</sequence>
<name>A0ABV7L5F5_9PROT</name>
<dbReference type="InterPro" id="IPR036390">
    <property type="entry name" value="WH_DNA-bd_sf"/>
</dbReference>
<dbReference type="Gene3D" id="3.30.750.70">
    <property type="entry name" value="4-hydroxybutyrate coenzyme like domains"/>
    <property type="match status" value="1"/>
</dbReference>
<dbReference type="InterPro" id="IPR001034">
    <property type="entry name" value="DeoR_HTH"/>
</dbReference>
<dbReference type="SMART" id="SM00420">
    <property type="entry name" value="HTH_DEOR"/>
    <property type="match status" value="1"/>
</dbReference>
<dbReference type="SMART" id="SM01134">
    <property type="entry name" value="DeoRC"/>
    <property type="match status" value="1"/>
</dbReference>
<keyword evidence="7" id="KW-1185">Reference proteome</keyword>
<proteinExistence type="predicted"/>
<dbReference type="PANTHER" id="PTHR30363">
    <property type="entry name" value="HTH-TYPE TRANSCRIPTIONAL REGULATOR SRLR-RELATED"/>
    <property type="match status" value="1"/>
</dbReference>
<dbReference type="GO" id="GO:0003677">
    <property type="term" value="F:DNA binding"/>
    <property type="evidence" value="ECO:0007669"/>
    <property type="project" value="UniProtKB-KW"/>
</dbReference>
<organism evidence="6 7">
    <name type="scientific">Marinibaculum pumilum</name>
    <dbReference type="NCBI Taxonomy" id="1766165"/>
    <lineage>
        <taxon>Bacteria</taxon>
        <taxon>Pseudomonadati</taxon>
        <taxon>Pseudomonadota</taxon>
        <taxon>Alphaproteobacteria</taxon>
        <taxon>Rhodospirillales</taxon>
        <taxon>Rhodospirillaceae</taxon>
        <taxon>Marinibaculum</taxon>
    </lineage>
</organism>
<dbReference type="Pfam" id="PF00455">
    <property type="entry name" value="DeoRC"/>
    <property type="match status" value="1"/>
</dbReference>
<dbReference type="PRINTS" id="PR00037">
    <property type="entry name" value="HTHLACR"/>
</dbReference>
<keyword evidence="3 6" id="KW-0238">DNA-binding</keyword>
<reference evidence="7" key="1">
    <citation type="journal article" date="2019" name="Int. J. Syst. Evol. Microbiol.">
        <title>The Global Catalogue of Microorganisms (GCM) 10K type strain sequencing project: providing services to taxonomists for standard genome sequencing and annotation.</title>
        <authorList>
            <consortium name="The Broad Institute Genomics Platform"/>
            <consortium name="The Broad Institute Genome Sequencing Center for Infectious Disease"/>
            <person name="Wu L."/>
            <person name="Ma J."/>
        </authorList>
    </citation>
    <scope>NUCLEOTIDE SEQUENCE [LARGE SCALE GENOMIC DNA]</scope>
    <source>
        <strain evidence="7">KCTC 42964</strain>
    </source>
</reference>
<evidence type="ECO:0000256" key="1">
    <source>
        <dbReference type="ARBA" id="ARBA00022491"/>
    </source>
</evidence>
<dbReference type="Pfam" id="PF08220">
    <property type="entry name" value="HTH_DeoR"/>
    <property type="match status" value="1"/>
</dbReference>
<dbReference type="PANTHER" id="PTHR30363:SF4">
    <property type="entry name" value="GLYCEROL-3-PHOSPHATE REGULON REPRESSOR"/>
    <property type="match status" value="1"/>
</dbReference>
<dbReference type="EMBL" id="JBHRTR010000034">
    <property type="protein sequence ID" value="MFC3229573.1"/>
    <property type="molecule type" value="Genomic_DNA"/>
</dbReference>
<dbReference type="SUPFAM" id="SSF46785">
    <property type="entry name" value="Winged helix' DNA-binding domain"/>
    <property type="match status" value="1"/>
</dbReference>
<dbReference type="PROSITE" id="PS00894">
    <property type="entry name" value="HTH_DEOR_1"/>
    <property type="match status" value="1"/>
</dbReference>
<evidence type="ECO:0000256" key="4">
    <source>
        <dbReference type="ARBA" id="ARBA00023163"/>
    </source>
</evidence>
<dbReference type="SUPFAM" id="SSF100950">
    <property type="entry name" value="NagB/RpiA/CoA transferase-like"/>
    <property type="match status" value="1"/>
</dbReference>
<evidence type="ECO:0000313" key="7">
    <source>
        <dbReference type="Proteomes" id="UP001595528"/>
    </source>
</evidence>
<accession>A0ABV7L5F5</accession>
<dbReference type="Proteomes" id="UP001595528">
    <property type="component" value="Unassembled WGS sequence"/>
</dbReference>
<dbReference type="InterPro" id="IPR014036">
    <property type="entry name" value="DeoR-like_C"/>
</dbReference>
<dbReference type="InterPro" id="IPR050313">
    <property type="entry name" value="Carb_Metab_HTH_regulators"/>
</dbReference>
<dbReference type="RefSeq" id="WP_379903904.1">
    <property type="nucleotide sequence ID" value="NZ_JBHRTR010000034.1"/>
</dbReference>
<feature type="domain" description="HTH deoR-type" evidence="5">
    <location>
        <begin position="6"/>
        <end position="61"/>
    </location>
</feature>
<keyword evidence="4" id="KW-0804">Transcription</keyword>
<dbReference type="InterPro" id="IPR037171">
    <property type="entry name" value="NagB/RpiA_transferase-like"/>
</dbReference>
<evidence type="ECO:0000256" key="2">
    <source>
        <dbReference type="ARBA" id="ARBA00023015"/>
    </source>
</evidence>
<protein>
    <submittedName>
        <fullName evidence="6">DeoR/GlpR family DNA-binding transcription regulator</fullName>
    </submittedName>
</protein>
<dbReference type="PROSITE" id="PS51000">
    <property type="entry name" value="HTH_DEOR_2"/>
    <property type="match status" value="1"/>
</dbReference>
<evidence type="ECO:0000256" key="3">
    <source>
        <dbReference type="ARBA" id="ARBA00023125"/>
    </source>
</evidence>
<gene>
    <name evidence="6" type="ORF">ACFOGJ_20160</name>
</gene>
<evidence type="ECO:0000313" key="6">
    <source>
        <dbReference type="EMBL" id="MFC3229573.1"/>
    </source>
</evidence>